<reference evidence="2 3" key="1">
    <citation type="journal article" date="2019" name="Microbiol. Resour. Announc.">
        <title>Complete Genome Sequences of Three Mycoplasma anserisalpingitis (Mycoplasma sp. 1220) Strains.</title>
        <authorList>
            <person name="Grozner D."/>
            <person name="Forro B."/>
            <person name="Kovacs A.B."/>
            <person name="Marton S."/>
            <person name="Banyai K."/>
            <person name="Kreizinger Z."/>
            <person name="Sulyok K.M."/>
            <person name="Gyuranecz M."/>
        </authorList>
    </citation>
    <scope>NUCLEOTIDE SEQUENCE [LARGE SCALE GENOMIC DNA]</scope>
    <source>
        <strain evidence="2 3">ATCC:BAA-2147</strain>
    </source>
</reference>
<gene>
    <name evidence="2" type="ORF">FRW55_02185</name>
</gene>
<feature type="transmembrane region" description="Helical" evidence="1">
    <location>
        <begin position="101"/>
        <end position="120"/>
    </location>
</feature>
<dbReference type="OrthoDB" id="400755at2"/>
<keyword evidence="1" id="KW-1133">Transmembrane helix</keyword>
<name>A0A5B8JX88_9MOLU</name>
<feature type="transmembrane region" description="Helical" evidence="1">
    <location>
        <begin position="73"/>
        <end position="92"/>
    </location>
</feature>
<evidence type="ECO:0000256" key="1">
    <source>
        <dbReference type="SAM" id="Phobius"/>
    </source>
</evidence>
<proteinExistence type="predicted"/>
<dbReference type="EMBL" id="CP042295">
    <property type="protein sequence ID" value="QDY86961.1"/>
    <property type="molecule type" value="Genomic_DNA"/>
</dbReference>
<protein>
    <submittedName>
        <fullName evidence="2">Uncharacterized protein</fullName>
    </submittedName>
</protein>
<keyword evidence="3" id="KW-1185">Reference proteome</keyword>
<keyword evidence="1" id="KW-0472">Membrane</keyword>
<dbReference type="RefSeq" id="WP_146368544.1">
    <property type="nucleotide sequence ID" value="NZ_CP042295.1"/>
</dbReference>
<dbReference type="Proteomes" id="UP000318927">
    <property type="component" value="Chromosome"/>
</dbReference>
<dbReference type="KEGG" id="mans:FRW55_02185"/>
<feature type="transmembrane region" description="Helical" evidence="1">
    <location>
        <begin position="16"/>
        <end position="40"/>
    </location>
</feature>
<keyword evidence="1" id="KW-0812">Transmembrane</keyword>
<feature type="transmembrane region" description="Helical" evidence="1">
    <location>
        <begin position="132"/>
        <end position="155"/>
    </location>
</feature>
<dbReference type="AlphaFoldDB" id="A0A5B8JX88"/>
<evidence type="ECO:0000313" key="2">
    <source>
        <dbReference type="EMBL" id="QDY86961.1"/>
    </source>
</evidence>
<accession>A0A5B8JX88</accession>
<organism evidence="2 3">
    <name type="scientific">Mycoplasma anserisalpingitidis</name>
    <dbReference type="NCBI Taxonomy" id="519450"/>
    <lineage>
        <taxon>Bacteria</taxon>
        <taxon>Bacillati</taxon>
        <taxon>Mycoplasmatota</taxon>
        <taxon>Mollicutes</taxon>
        <taxon>Mycoplasmataceae</taxon>
        <taxon>Mycoplasma</taxon>
    </lineage>
</organism>
<evidence type="ECO:0000313" key="3">
    <source>
        <dbReference type="Proteomes" id="UP000318927"/>
    </source>
</evidence>
<sequence>MNFYKKLRRNITKREFYLYLSGIAFICFVSIFWITSFFVFPIEKPQISDPSLSKEEIQKLAEQYLNNFALSKILSYIANSLILIFFLIYIILLRGKLSCGYGFYIAFIIIFIILIGIPFIQWEQITTSQKSLGLLLSLGNLFVAISLAVYMFILYRDRRIQEFEFIRNKGRR</sequence>